<reference evidence="2" key="1">
    <citation type="journal article" date="2015" name="Nature">
        <title>Complex archaea that bridge the gap between prokaryotes and eukaryotes.</title>
        <authorList>
            <person name="Spang A."/>
            <person name="Saw J.H."/>
            <person name="Jorgensen S.L."/>
            <person name="Zaremba-Niedzwiedzka K."/>
            <person name="Martijn J."/>
            <person name="Lind A.E."/>
            <person name="van Eijk R."/>
            <person name="Schleper C."/>
            <person name="Guy L."/>
            <person name="Ettema T.J."/>
        </authorList>
    </citation>
    <scope>NUCLEOTIDE SEQUENCE</scope>
</reference>
<evidence type="ECO:0000256" key="1">
    <source>
        <dbReference type="SAM" id="MobiDB-lite"/>
    </source>
</evidence>
<accession>A0A0F8XZC1</accession>
<dbReference type="EMBL" id="LAZR01059974">
    <property type="protein sequence ID" value="KKK66660.1"/>
    <property type="molecule type" value="Genomic_DNA"/>
</dbReference>
<feature type="region of interest" description="Disordered" evidence="1">
    <location>
        <begin position="51"/>
        <end position="78"/>
    </location>
</feature>
<proteinExistence type="predicted"/>
<feature type="non-terminal residue" evidence="2">
    <location>
        <position position="1"/>
    </location>
</feature>
<evidence type="ECO:0000313" key="2">
    <source>
        <dbReference type="EMBL" id="KKK66660.1"/>
    </source>
</evidence>
<name>A0A0F8XZC1_9ZZZZ</name>
<sequence length="78" mass="8907">LNKFPPIRGFFEEPDEIMSALGGRTEWPDRDDIDGWRTLFTDAKNHALEMLEDPNRDISPDESGYDLPDTDGMANLHT</sequence>
<gene>
    <name evidence="2" type="ORF">LCGC14_2961820</name>
</gene>
<comment type="caution">
    <text evidence="2">The sequence shown here is derived from an EMBL/GenBank/DDBJ whole genome shotgun (WGS) entry which is preliminary data.</text>
</comment>
<organism evidence="2">
    <name type="scientific">marine sediment metagenome</name>
    <dbReference type="NCBI Taxonomy" id="412755"/>
    <lineage>
        <taxon>unclassified sequences</taxon>
        <taxon>metagenomes</taxon>
        <taxon>ecological metagenomes</taxon>
    </lineage>
</organism>
<dbReference type="AlphaFoldDB" id="A0A0F8XZC1"/>
<protein>
    <submittedName>
        <fullName evidence="2">Uncharacterized protein</fullName>
    </submittedName>
</protein>